<gene>
    <name evidence="2" type="ORF">FB390_2038</name>
</gene>
<feature type="compositionally biased region" description="Basic residues" evidence="1">
    <location>
        <begin position="188"/>
        <end position="214"/>
    </location>
</feature>
<comment type="caution">
    <text evidence="2">The sequence shown here is derived from an EMBL/GenBank/DDBJ whole genome shotgun (WGS) entry which is preliminary data.</text>
</comment>
<dbReference type="AlphaFoldDB" id="A0A543F9B6"/>
<evidence type="ECO:0000313" key="3">
    <source>
        <dbReference type="Proteomes" id="UP000316331"/>
    </source>
</evidence>
<dbReference type="EMBL" id="VFPG01000001">
    <property type="protein sequence ID" value="TQM30413.1"/>
    <property type="molecule type" value="Genomic_DNA"/>
</dbReference>
<feature type="compositionally biased region" description="Basic and acidic residues" evidence="1">
    <location>
        <begin position="167"/>
        <end position="176"/>
    </location>
</feature>
<evidence type="ECO:0008006" key="4">
    <source>
        <dbReference type="Google" id="ProtNLM"/>
    </source>
</evidence>
<keyword evidence="3" id="KW-1185">Reference proteome</keyword>
<feature type="region of interest" description="Disordered" evidence="1">
    <location>
        <begin position="143"/>
        <end position="229"/>
    </location>
</feature>
<sequence length="249" mass="26674">MAHGARTGPAEDRSPTPSGPTCRAVRFGSANRAYGAVGTFPSARPRLVGCRYVLGPARSGRSSGGVGRGHPEPLQWAAKYVVGAGDWLESDETAMRRVESAWTGSADTLRGLDSEATHVVKAAVSALDGETGAALTSHWEKLGWGAGQPTQPTSQENQSPDQSTPHEPSRPSDDRLPSTPSTPGGTLRLHRRLREPRRRRTPLRHRPPRPRRANAVHARPISAAPPPAWPPRAYLVAVLATDIVNRAVD</sequence>
<evidence type="ECO:0000256" key="1">
    <source>
        <dbReference type="SAM" id="MobiDB-lite"/>
    </source>
</evidence>
<organism evidence="2 3">
    <name type="scientific">Nocardia bhagyanarayanae</name>
    <dbReference type="NCBI Taxonomy" id="1215925"/>
    <lineage>
        <taxon>Bacteria</taxon>
        <taxon>Bacillati</taxon>
        <taxon>Actinomycetota</taxon>
        <taxon>Actinomycetes</taxon>
        <taxon>Mycobacteriales</taxon>
        <taxon>Nocardiaceae</taxon>
        <taxon>Nocardia</taxon>
    </lineage>
</organism>
<reference evidence="2 3" key="1">
    <citation type="submission" date="2019-06" db="EMBL/GenBank/DDBJ databases">
        <title>Sequencing the genomes of 1000 actinobacteria strains.</title>
        <authorList>
            <person name="Klenk H.-P."/>
        </authorList>
    </citation>
    <scope>NUCLEOTIDE SEQUENCE [LARGE SCALE GENOMIC DNA]</scope>
    <source>
        <strain evidence="2 3">DSM 103495</strain>
    </source>
</reference>
<evidence type="ECO:0000313" key="2">
    <source>
        <dbReference type="EMBL" id="TQM30413.1"/>
    </source>
</evidence>
<feature type="region of interest" description="Disordered" evidence="1">
    <location>
        <begin position="1"/>
        <end position="24"/>
    </location>
</feature>
<feature type="compositionally biased region" description="Polar residues" evidence="1">
    <location>
        <begin position="148"/>
        <end position="166"/>
    </location>
</feature>
<dbReference type="Proteomes" id="UP000316331">
    <property type="component" value="Unassembled WGS sequence"/>
</dbReference>
<accession>A0A543F9B6</accession>
<protein>
    <recommendedName>
        <fullName evidence="4">PPE family protein</fullName>
    </recommendedName>
</protein>
<name>A0A543F9B6_9NOCA</name>
<proteinExistence type="predicted"/>